<gene>
    <name evidence="2" type="ORF">KIPB_014499</name>
</gene>
<evidence type="ECO:0000256" key="1">
    <source>
        <dbReference type="SAM" id="MobiDB-lite"/>
    </source>
</evidence>
<feature type="compositionally biased region" description="Basic and acidic residues" evidence="1">
    <location>
        <begin position="30"/>
        <end position="50"/>
    </location>
</feature>
<dbReference type="EMBL" id="BDIP01007483">
    <property type="protein sequence ID" value="GCA64509.1"/>
    <property type="molecule type" value="Genomic_DNA"/>
</dbReference>
<reference evidence="2 3" key="1">
    <citation type="journal article" date="2018" name="PLoS ONE">
        <title>The draft genome of Kipferlia bialata reveals reductive genome evolution in fornicate parasites.</title>
        <authorList>
            <person name="Tanifuji G."/>
            <person name="Takabayashi S."/>
            <person name="Kume K."/>
            <person name="Takagi M."/>
            <person name="Nakayama T."/>
            <person name="Kamikawa R."/>
            <person name="Inagaki Y."/>
            <person name="Hashimoto T."/>
        </authorList>
    </citation>
    <scope>NUCLEOTIDE SEQUENCE [LARGE SCALE GENOMIC DNA]</scope>
    <source>
        <strain evidence="2">NY0173</strain>
    </source>
</reference>
<protein>
    <submittedName>
        <fullName evidence="2">Uncharacterized protein</fullName>
    </submittedName>
</protein>
<dbReference type="Proteomes" id="UP000265618">
    <property type="component" value="Unassembled WGS sequence"/>
</dbReference>
<sequence length="81" mass="8809">MFSCCCRKKAGYTEVGDAPPQSYQQTPCVEDIRQSERETTQKEQSVKEDVSPTPSDAVAPTPSESVDIITDEAKGKNTLGI</sequence>
<organism evidence="2 3">
    <name type="scientific">Kipferlia bialata</name>
    <dbReference type="NCBI Taxonomy" id="797122"/>
    <lineage>
        <taxon>Eukaryota</taxon>
        <taxon>Metamonada</taxon>
        <taxon>Carpediemonas-like organisms</taxon>
        <taxon>Kipferlia</taxon>
    </lineage>
</organism>
<dbReference type="AlphaFoldDB" id="A0A391P2J1"/>
<name>A0A391P2J1_9EUKA</name>
<evidence type="ECO:0000313" key="3">
    <source>
        <dbReference type="Proteomes" id="UP000265618"/>
    </source>
</evidence>
<evidence type="ECO:0000313" key="2">
    <source>
        <dbReference type="EMBL" id="GCA64509.1"/>
    </source>
</evidence>
<comment type="caution">
    <text evidence="2">The sequence shown here is derived from an EMBL/GenBank/DDBJ whole genome shotgun (WGS) entry which is preliminary data.</text>
</comment>
<feature type="region of interest" description="Disordered" evidence="1">
    <location>
        <begin position="12"/>
        <end position="81"/>
    </location>
</feature>
<keyword evidence="3" id="KW-1185">Reference proteome</keyword>
<proteinExistence type="predicted"/>
<accession>A0A391P2J1</accession>